<dbReference type="Proteomes" id="UP000814140">
    <property type="component" value="Unassembled WGS sequence"/>
</dbReference>
<reference evidence="1" key="2">
    <citation type="journal article" date="2022" name="New Phytol.">
        <title>Evolutionary transition to the ectomycorrhizal habit in the genomes of a hyperdiverse lineage of mushroom-forming fungi.</title>
        <authorList>
            <person name="Looney B."/>
            <person name="Miyauchi S."/>
            <person name="Morin E."/>
            <person name="Drula E."/>
            <person name="Courty P.E."/>
            <person name="Kohler A."/>
            <person name="Kuo A."/>
            <person name="LaButti K."/>
            <person name="Pangilinan J."/>
            <person name="Lipzen A."/>
            <person name="Riley R."/>
            <person name="Andreopoulos W."/>
            <person name="He G."/>
            <person name="Johnson J."/>
            <person name="Nolan M."/>
            <person name="Tritt A."/>
            <person name="Barry K.W."/>
            <person name="Grigoriev I.V."/>
            <person name="Nagy L.G."/>
            <person name="Hibbett D."/>
            <person name="Henrissat B."/>
            <person name="Matheny P.B."/>
            <person name="Labbe J."/>
            <person name="Martin F.M."/>
        </authorList>
    </citation>
    <scope>NUCLEOTIDE SEQUENCE</scope>
    <source>
        <strain evidence="1">HHB10654</strain>
    </source>
</reference>
<evidence type="ECO:0000313" key="1">
    <source>
        <dbReference type="EMBL" id="KAI0068234.1"/>
    </source>
</evidence>
<evidence type="ECO:0000313" key="2">
    <source>
        <dbReference type="Proteomes" id="UP000814140"/>
    </source>
</evidence>
<sequence length="173" mass="18456">MSVTDVPHLPDLRRIVTCHTAEGLSTIKSDTLIPSQAVPNLPARSGNIWTTEGAPTKDNNIDIDGATRELPGMGLSFPNGANFRFTDIAPGGVTPLHRTTTVDLNILISGEAIVTTEDGTEKHLTTPGDTLIQRGTMHAWKNPGKTWVRFATVLIDAEPAVVDGKVLGEAVKL</sequence>
<proteinExistence type="predicted"/>
<protein>
    <submittedName>
        <fullName evidence="1">Uncharacterized protein</fullName>
    </submittedName>
</protein>
<comment type="caution">
    <text evidence="1">The sequence shown here is derived from an EMBL/GenBank/DDBJ whole genome shotgun (WGS) entry which is preliminary data.</text>
</comment>
<name>A0ACB8TIJ1_9AGAM</name>
<organism evidence="1 2">
    <name type="scientific">Artomyces pyxidatus</name>
    <dbReference type="NCBI Taxonomy" id="48021"/>
    <lineage>
        <taxon>Eukaryota</taxon>
        <taxon>Fungi</taxon>
        <taxon>Dikarya</taxon>
        <taxon>Basidiomycota</taxon>
        <taxon>Agaricomycotina</taxon>
        <taxon>Agaricomycetes</taxon>
        <taxon>Russulales</taxon>
        <taxon>Auriscalpiaceae</taxon>
        <taxon>Artomyces</taxon>
    </lineage>
</organism>
<gene>
    <name evidence="1" type="ORF">BV25DRAFT_1818622</name>
</gene>
<keyword evidence="2" id="KW-1185">Reference proteome</keyword>
<accession>A0ACB8TIJ1</accession>
<dbReference type="EMBL" id="MU277188">
    <property type="protein sequence ID" value="KAI0068234.1"/>
    <property type="molecule type" value="Genomic_DNA"/>
</dbReference>
<reference evidence="1" key="1">
    <citation type="submission" date="2021-03" db="EMBL/GenBank/DDBJ databases">
        <authorList>
            <consortium name="DOE Joint Genome Institute"/>
            <person name="Ahrendt S."/>
            <person name="Looney B.P."/>
            <person name="Miyauchi S."/>
            <person name="Morin E."/>
            <person name="Drula E."/>
            <person name="Courty P.E."/>
            <person name="Chicoki N."/>
            <person name="Fauchery L."/>
            <person name="Kohler A."/>
            <person name="Kuo A."/>
            <person name="Labutti K."/>
            <person name="Pangilinan J."/>
            <person name="Lipzen A."/>
            <person name="Riley R."/>
            <person name="Andreopoulos W."/>
            <person name="He G."/>
            <person name="Johnson J."/>
            <person name="Barry K.W."/>
            <person name="Grigoriev I.V."/>
            <person name="Nagy L."/>
            <person name="Hibbett D."/>
            <person name="Henrissat B."/>
            <person name="Matheny P.B."/>
            <person name="Labbe J."/>
            <person name="Martin F."/>
        </authorList>
    </citation>
    <scope>NUCLEOTIDE SEQUENCE</scope>
    <source>
        <strain evidence="1">HHB10654</strain>
    </source>
</reference>